<keyword evidence="2" id="KW-1185">Reference proteome</keyword>
<dbReference type="Proteomes" id="UP000602759">
    <property type="component" value="Unassembled WGS sequence"/>
</dbReference>
<organism evidence="1 2">
    <name type="scientific">Sphingobacterium micropteri</name>
    <dbReference type="NCBI Taxonomy" id="2763501"/>
    <lineage>
        <taxon>Bacteria</taxon>
        <taxon>Pseudomonadati</taxon>
        <taxon>Bacteroidota</taxon>
        <taxon>Sphingobacteriia</taxon>
        <taxon>Sphingobacteriales</taxon>
        <taxon>Sphingobacteriaceae</taxon>
        <taxon>Sphingobacterium</taxon>
    </lineage>
</organism>
<evidence type="ECO:0000313" key="2">
    <source>
        <dbReference type="Proteomes" id="UP000602759"/>
    </source>
</evidence>
<accession>A0ABR7YSV7</accession>
<dbReference type="EMBL" id="JACOIK010000012">
    <property type="protein sequence ID" value="MBD1434374.1"/>
    <property type="molecule type" value="Genomic_DNA"/>
</dbReference>
<name>A0ABR7YSV7_9SPHI</name>
<proteinExistence type="predicted"/>
<protein>
    <submittedName>
        <fullName evidence="1">Uncharacterized protein</fullName>
    </submittedName>
</protein>
<comment type="caution">
    <text evidence="1">The sequence shown here is derived from an EMBL/GenBank/DDBJ whole genome shotgun (WGS) entry which is preliminary data.</text>
</comment>
<evidence type="ECO:0000313" key="1">
    <source>
        <dbReference type="EMBL" id="MBD1434374.1"/>
    </source>
</evidence>
<dbReference type="RefSeq" id="WP_190995258.1">
    <property type="nucleotide sequence ID" value="NZ_JACOIK010000012.1"/>
</dbReference>
<gene>
    <name evidence="1" type="ORF">H8B06_16195</name>
</gene>
<reference evidence="1 2" key="1">
    <citation type="submission" date="2020-08" db="EMBL/GenBank/DDBJ databases">
        <title>Sphingobacterium sp. DN00404 isolated from aquaculture water.</title>
        <authorList>
            <person name="Zhang M."/>
        </authorList>
    </citation>
    <scope>NUCLEOTIDE SEQUENCE [LARGE SCALE GENOMIC DNA]</scope>
    <source>
        <strain evidence="1 2">DN00404</strain>
    </source>
</reference>
<sequence length="96" mass="11409">MNDIERLQLHKTILPAAQEDREPYLLRCLQQLYGGLEKLIKNKPHLWECWGYLQQNGMLGKIIDNQFFEDKGATIQVVWNDKMVAFDRRNYAVRTE</sequence>